<keyword evidence="7" id="KW-0539">Nucleus</keyword>
<protein>
    <submittedName>
        <fullName evidence="11">Zinc finger BED domain-containing protein 1-like</fullName>
    </submittedName>
</protein>
<evidence type="ECO:0000256" key="5">
    <source>
        <dbReference type="ARBA" id="ARBA00023015"/>
    </source>
</evidence>
<keyword evidence="3 8" id="KW-0863">Zinc-finger</keyword>
<dbReference type="Proteomes" id="UP000301870">
    <property type="component" value="Chromosome 2"/>
</dbReference>
<dbReference type="KEGG" id="sliu:111356951"/>
<dbReference type="Pfam" id="PF02892">
    <property type="entry name" value="zf-BED"/>
    <property type="match status" value="1"/>
</dbReference>
<keyword evidence="2" id="KW-0479">Metal-binding</keyword>
<sequence>MSRRKHSPLWLHFTEDIDNKKAKCNYCSTLISIAGGSNSNLTRHMKTKHALIPLLVERQTPVLPDLNTLEPNQGTRELDNIISVQSSTVNTQQSMNRYIRRPAPIRKVEQIDKQLVKMVAKGHHALRIVEEPDFRKLIELVSQCPGYKLPSRKTLTKNLMPTVHNDLKDVIKKKVQAVPALSLSTDGWTSRNNDSYIAVVAHFIDEETKLHSGLLGCINYNERHTSQNLCKFLKHIMIEWDISHKVTAIVSDNAANILAAVRLGEWRSISCFAHSLNLVVQEATKVISDVLGRVKNIVEFFHRSTHGKYKLAAVQQPVLQTSRKIFFRRVKKAGASLGQVY</sequence>
<dbReference type="GO" id="GO:0005634">
    <property type="term" value="C:nucleus"/>
    <property type="evidence" value="ECO:0007669"/>
    <property type="project" value="UniProtKB-SubCell"/>
</dbReference>
<dbReference type="PANTHER" id="PTHR46481:SF10">
    <property type="entry name" value="ZINC FINGER BED DOMAIN-CONTAINING PROTEIN 39"/>
    <property type="match status" value="1"/>
</dbReference>
<organism evidence="10 11">
    <name type="scientific">Spodoptera litura</name>
    <name type="common">Asian cotton leafworm</name>
    <dbReference type="NCBI Taxonomy" id="69820"/>
    <lineage>
        <taxon>Eukaryota</taxon>
        <taxon>Metazoa</taxon>
        <taxon>Ecdysozoa</taxon>
        <taxon>Arthropoda</taxon>
        <taxon>Hexapoda</taxon>
        <taxon>Insecta</taxon>
        <taxon>Pterygota</taxon>
        <taxon>Neoptera</taxon>
        <taxon>Endopterygota</taxon>
        <taxon>Lepidoptera</taxon>
        <taxon>Glossata</taxon>
        <taxon>Ditrysia</taxon>
        <taxon>Noctuoidea</taxon>
        <taxon>Noctuidae</taxon>
        <taxon>Amphipyrinae</taxon>
        <taxon>Spodoptera</taxon>
    </lineage>
</organism>
<proteinExistence type="predicted"/>
<evidence type="ECO:0000256" key="7">
    <source>
        <dbReference type="ARBA" id="ARBA00023242"/>
    </source>
</evidence>
<name>A0A9J7EA34_SPOLT</name>
<evidence type="ECO:0000259" key="9">
    <source>
        <dbReference type="PROSITE" id="PS50808"/>
    </source>
</evidence>
<dbReference type="SUPFAM" id="SSF53098">
    <property type="entry name" value="Ribonuclease H-like"/>
    <property type="match status" value="1"/>
</dbReference>
<dbReference type="GeneID" id="111356951"/>
<dbReference type="InterPro" id="IPR036236">
    <property type="entry name" value="Znf_C2H2_sf"/>
</dbReference>
<dbReference type="GO" id="GO:0009791">
    <property type="term" value="P:post-embryonic development"/>
    <property type="evidence" value="ECO:0007669"/>
    <property type="project" value="UniProtKB-ARBA"/>
</dbReference>
<dbReference type="SUPFAM" id="SSF140996">
    <property type="entry name" value="Hermes dimerisation domain"/>
    <property type="match status" value="1"/>
</dbReference>
<dbReference type="GO" id="GO:0003677">
    <property type="term" value="F:DNA binding"/>
    <property type="evidence" value="ECO:0007669"/>
    <property type="project" value="InterPro"/>
</dbReference>
<evidence type="ECO:0000256" key="8">
    <source>
        <dbReference type="PROSITE-ProRule" id="PRU00027"/>
    </source>
</evidence>
<keyword evidence="5" id="KW-0805">Transcription regulation</keyword>
<comment type="subcellular location">
    <subcellularLocation>
        <location evidence="1">Nucleus</location>
    </subcellularLocation>
</comment>
<keyword evidence="6" id="KW-0804">Transcription</keyword>
<evidence type="ECO:0000256" key="1">
    <source>
        <dbReference type="ARBA" id="ARBA00004123"/>
    </source>
</evidence>
<dbReference type="OrthoDB" id="1607513at2759"/>
<accession>A0A9J7EA34</accession>
<dbReference type="SUPFAM" id="SSF57667">
    <property type="entry name" value="beta-beta-alpha zinc fingers"/>
    <property type="match status" value="1"/>
</dbReference>
<feature type="domain" description="BED-type" evidence="9">
    <location>
        <begin position="4"/>
        <end position="56"/>
    </location>
</feature>
<evidence type="ECO:0000256" key="2">
    <source>
        <dbReference type="ARBA" id="ARBA00022723"/>
    </source>
</evidence>
<dbReference type="GO" id="GO:0008270">
    <property type="term" value="F:zinc ion binding"/>
    <property type="evidence" value="ECO:0007669"/>
    <property type="project" value="UniProtKB-KW"/>
</dbReference>
<evidence type="ECO:0000313" key="10">
    <source>
        <dbReference type="Proteomes" id="UP000301870"/>
    </source>
</evidence>
<dbReference type="InterPro" id="IPR012337">
    <property type="entry name" value="RNaseH-like_sf"/>
</dbReference>
<evidence type="ECO:0000256" key="6">
    <source>
        <dbReference type="ARBA" id="ARBA00023163"/>
    </source>
</evidence>
<evidence type="ECO:0000256" key="4">
    <source>
        <dbReference type="ARBA" id="ARBA00022833"/>
    </source>
</evidence>
<dbReference type="SMART" id="SM00614">
    <property type="entry name" value="ZnF_BED"/>
    <property type="match status" value="1"/>
</dbReference>
<dbReference type="PANTHER" id="PTHR46481">
    <property type="entry name" value="ZINC FINGER BED DOMAIN-CONTAINING PROTEIN 4"/>
    <property type="match status" value="1"/>
</dbReference>
<gene>
    <name evidence="11" type="primary">LOC111356951</name>
</gene>
<dbReference type="AlphaFoldDB" id="A0A9J7EA34"/>
<keyword evidence="4" id="KW-0862">Zinc</keyword>
<dbReference type="PROSITE" id="PS50808">
    <property type="entry name" value="ZF_BED"/>
    <property type="match status" value="1"/>
</dbReference>
<dbReference type="InterPro" id="IPR052035">
    <property type="entry name" value="ZnF_BED_domain_contain"/>
</dbReference>
<keyword evidence="10" id="KW-1185">Reference proteome</keyword>
<dbReference type="RefSeq" id="XP_022827208.1">
    <property type="nucleotide sequence ID" value="XM_022971440.1"/>
</dbReference>
<evidence type="ECO:0000256" key="3">
    <source>
        <dbReference type="ARBA" id="ARBA00022771"/>
    </source>
</evidence>
<dbReference type="InterPro" id="IPR003656">
    <property type="entry name" value="Znf_BED"/>
</dbReference>
<reference evidence="11" key="1">
    <citation type="submission" date="2025-08" db="UniProtKB">
        <authorList>
            <consortium name="RefSeq"/>
        </authorList>
    </citation>
    <scope>IDENTIFICATION</scope>
    <source>
        <strain evidence="11">Ishihara</strain>
        <tissue evidence="11">Whole body</tissue>
    </source>
</reference>
<evidence type="ECO:0000313" key="11">
    <source>
        <dbReference type="RefSeq" id="XP_022827208.1"/>
    </source>
</evidence>